<comment type="caution">
    <text evidence="1">The sequence shown here is derived from an EMBL/GenBank/DDBJ whole genome shotgun (WGS) entry which is preliminary data.</text>
</comment>
<dbReference type="Proteomes" id="UP001345827">
    <property type="component" value="Unassembled WGS sequence"/>
</dbReference>
<keyword evidence="2" id="KW-1185">Reference proteome</keyword>
<proteinExistence type="predicted"/>
<sequence length="63" mass="7598">MPSQGKPRRPENWLPEHDTFIRRQARNGEDVTSILILFETEYPMVRVSKEWVKERTNGYSYTR</sequence>
<reference evidence="1 2" key="1">
    <citation type="submission" date="2023-06" db="EMBL/GenBank/DDBJ databases">
        <title>Black Yeasts Isolated from many extreme environments.</title>
        <authorList>
            <person name="Coleine C."/>
            <person name="Stajich J.E."/>
            <person name="Selbmann L."/>
        </authorList>
    </citation>
    <scope>NUCLEOTIDE SEQUENCE [LARGE SCALE GENOMIC DNA]</scope>
    <source>
        <strain evidence="1 2">CCFEE 5887</strain>
    </source>
</reference>
<accession>A0AAV9PX33</accession>
<organism evidence="1 2">
    <name type="scientific">Vermiconidia calcicola</name>
    <dbReference type="NCBI Taxonomy" id="1690605"/>
    <lineage>
        <taxon>Eukaryota</taxon>
        <taxon>Fungi</taxon>
        <taxon>Dikarya</taxon>
        <taxon>Ascomycota</taxon>
        <taxon>Pezizomycotina</taxon>
        <taxon>Dothideomycetes</taxon>
        <taxon>Dothideomycetidae</taxon>
        <taxon>Mycosphaerellales</taxon>
        <taxon>Extremaceae</taxon>
        <taxon>Vermiconidia</taxon>
    </lineage>
</organism>
<gene>
    <name evidence="1" type="ORF">LTR25_008394</name>
</gene>
<name>A0AAV9PX33_9PEZI</name>
<dbReference type="AlphaFoldDB" id="A0AAV9PX33"/>
<dbReference type="EMBL" id="JAXLQG010000017">
    <property type="protein sequence ID" value="KAK5531287.1"/>
    <property type="molecule type" value="Genomic_DNA"/>
</dbReference>
<protein>
    <submittedName>
        <fullName evidence="1">Uncharacterized protein</fullName>
    </submittedName>
</protein>
<evidence type="ECO:0000313" key="1">
    <source>
        <dbReference type="EMBL" id="KAK5531287.1"/>
    </source>
</evidence>
<evidence type="ECO:0000313" key="2">
    <source>
        <dbReference type="Proteomes" id="UP001345827"/>
    </source>
</evidence>